<gene>
    <name evidence="1" type="ORF">UFOVP250_163</name>
</gene>
<accession>A0A6J5LIM4</accession>
<name>A0A6J5LIM4_9CAUD</name>
<sequence>MEKKIPKWVEDKNRIRHDEKIVFIGETGAAGVIDGKLPNGEDYEWKKHHTRRLKKPKK</sequence>
<reference evidence="1" key="1">
    <citation type="submission" date="2020-04" db="EMBL/GenBank/DDBJ databases">
        <authorList>
            <person name="Chiriac C."/>
            <person name="Salcher M."/>
            <person name="Ghai R."/>
            <person name="Kavagutti S V."/>
        </authorList>
    </citation>
    <scope>NUCLEOTIDE SEQUENCE</scope>
</reference>
<proteinExistence type="predicted"/>
<evidence type="ECO:0000313" key="1">
    <source>
        <dbReference type="EMBL" id="CAB4133402.1"/>
    </source>
</evidence>
<organism evidence="1">
    <name type="scientific">uncultured Caudovirales phage</name>
    <dbReference type="NCBI Taxonomy" id="2100421"/>
    <lineage>
        <taxon>Viruses</taxon>
        <taxon>Duplodnaviria</taxon>
        <taxon>Heunggongvirae</taxon>
        <taxon>Uroviricota</taxon>
        <taxon>Caudoviricetes</taxon>
        <taxon>Peduoviridae</taxon>
        <taxon>Maltschvirus</taxon>
        <taxon>Maltschvirus maltsch</taxon>
    </lineage>
</organism>
<dbReference type="EMBL" id="LR796270">
    <property type="protein sequence ID" value="CAB4133402.1"/>
    <property type="molecule type" value="Genomic_DNA"/>
</dbReference>
<protein>
    <submittedName>
        <fullName evidence="1">Uncharacterized protein</fullName>
    </submittedName>
</protein>